<accession>A0AAD6XAZ1</accession>
<evidence type="ECO:0000313" key="10">
    <source>
        <dbReference type="EMBL" id="KAJ7045743.1"/>
    </source>
</evidence>
<dbReference type="InterPro" id="IPR011990">
    <property type="entry name" value="TPR-like_helical_dom_sf"/>
</dbReference>
<dbReference type="AlphaFoldDB" id="A0AAD6XAZ1"/>
<feature type="region of interest" description="Disordered" evidence="9">
    <location>
        <begin position="1"/>
        <end position="61"/>
    </location>
</feature>
<dbReference type="PANTHER" id="PTHR10130">
    <property type="entry name" value="PEROXISOMAL TARGETING SIGNAL 1 RECEPTOR PEX5"/>
    <property type="match status" value="1"/>
</dbReference>
<dbReference type="Gene3D" id="1.25.40.10">
    <property type="entry name" value="Tetratricopeptide repeat domain"/>
    <property type="match status" value="1"/>
</dbReference>
<feature type="compositionally biased region" description="Polar residues" evidence="9">
    <location>
        <begin position="41"/>
        <end position="59"/>
    </location>
</feature>
<keyword evidence="5" id="KW-0677">Repeat</keyword>
<gene>
    <name evidence="10" type="ORF">C8F04DRAFT_1066000</name>
</gene>
<evidence type="ECO:0000256" key="2">
    <source>
        <dbReference type="ARBA" id="ARBA00004496"/>
    </source>
</evidence>
<dbReference type="PROSITE" id="PS50293">
    <property type="entry name" value="TPR_REGION"/>
    <property type="match status" value="1"/>
</dbReference>
<organism evidence="10 11">
    <name type="scientific">Mycena alexandri</name>
    <dbReference type="NCBI Taxonomy" id="1745969"/>
    <lineage>
        <taxon>Eukaryota</taxon>
        <taxon>Fungi</taxon>
        <taxon>Dikarya</taxon>
        <taxon>Basidiomycota</taxon>
        <taxon>Agaricomycotina</taxon>
        <taxon>Agaricomycetes</taxon>
        <taxon>Agaricomycetidae</taxon>
        <taxon>Agaricales</taxon>
        <taxon>Marasmiineae</taxon>
        <taxon>Mycenaceae</taxon>
        <taxon>Mycena</taxon>
    </lineage>
</organism>
<feature type="repeat" description="TPR" evidence="8">
    <location>
        <begin position="474"/>
        <end position="507"/>
    </location>
</feature>
<dbReference type="Proteomes" id="UP001218188">
    <property type="component" value="Unassembled WGS sequence"/>
</dbReference>
<comment type="caution">
    <text evidence="10">The sequence shown here is derived from an EMBL/GenBank/DDBJ whole genome shotgun (WGS) entry which is preliminary data.</text>
</comment>
<keyword evidence="11" id="KW-1185">Reference proteome</keyword>
<dbReference type="GO" id="GO:0016560">
    <property type="term" value="P:protein import into peroxisome matrix, docking"/>
    <property type="evidence" value="ECO:0007669"/>
    <property type="project" value="TreeGrafter"/>
</dbReference>
<keyword evidence="6 8" id="KW-0802">TPR repeat</keyword>
<dbReference type="GO" id="GO:0005829">
    <property type="term" value="C:cytosol"/>
    <property type="evidence" value="ECO:0007669"/>
    <property type="project" value="TreeGrafter"/>
</dbReference>
<evidence type="ECO:0000256" key="9">
    <source>
        <dbReference type="SAM" id="MobiDB-lite"/>
    </source>
</evidence>
<keyword evidence="4" id="KW-0963">Cytoplasm</keyword>
<dbReference type="GO" id="GO:0005778">
    <property type="term" value="C:peroxisomal membrane"/>
    <property type="evidence" value="ECO:0007669"/>
    <property type="project" value="TreeGrafter"/>
</dbReference>
<dbReference type="EMBL" id="JARJCM010000004">
    <property type="protein sequence ID" value="KAJ7045743.1"/>
    <property type="molecule type" value="Genomic_DNA"/>
</dbReference>
<dbReference type="InterPro" id="IPR019734">
    <property type="entry name" value="TPR_rpt"/>
</dbReference>
<comment type="subcellular location">
    <subcellularLocation>
        <location evidence="2">Cytoplasm</location>
    </subcellularLocation>
    <subcellularLocation>
        <location evidence="1">Peroxisome</location>
    </subcellularLocation>
</comment>
<comment type="similarity">
    <text evidence="3">Belongs to the peroxisomal targeting signal receptor family.</text>
</comment>
<feature type="repeat" description="TPR" evidence="8">
    <location>
        <begin position="587"/>
        <end position="620"/>
    </location>
</feature>
<dbReference type="SMART" id="SM00028">
    <property type="entry name" value="TPR"/>
    <property type="match status" value="4"/>
</dbReference>
<proteinExistence type="inferred from homology"/>
<feature type="compositionally biased region" description="Basic and acidic residues" evidence="9">
    <location>
        <begin position="23"/>
        <end position="32"/>
    </location>
</feature>
<evidence type="ECO:0008006" key="12">
    <source>
        <dbReference type="Google" id="ProtNLM"/>
    </source>
</evidence>
<evidence type="ECO:0000256" key="6">
    <source>
        <dbReference type="ARBA" id="ARBA00022803"/>
    </source>
</evidence>
<evidence type="ECO:0000256" key="1">
    <source>
        <dbReference type="ARBA" id="ARBA00004275"/>
    </source>
</evidence>
<protein>
    <recommendedName>
        <fullName evidence="12">TPR-like protein</fullName>
    </recommendedName>
</protein>
<dbReference type="GO" id="GO:0005052">
    <property type="term" value="F:peroxisome matrix targeting signal-1 binding"/>
    <property type="evidence" value="ECO:0007669"/>
    <property type="project" value="TreeGrafter"/>
</dbReference>
<dbReference type="SUPFAM" id="SSF48452">
    <property type="entry name" value="TPR-like"/>
    <property type="match status" value="1"/>
</dbReference>
<dbReference type="Pfam" id="PF13432">
    <property type="entry name" value="TPR_16"/>
    <property type="match status" value="1"/>
</dbReference>
<evidence type="ECO:0000313" key="11">
    <source>
        <dbReference type="Proteomes" id="UP001218188"/>
    </source>
</evidence>
<feature type="repeat" description="TPR" evidence="8">
    <location>
        <begin position="621"/>
        <end position="654"/>
    </location>
</feature>
<sequence>MALPMLVNNAECGPSNPLQGLSKRFDQDRGLQQDHFGASRAGSSRETFRSQQATPSGASQEAARFFSAGPAPQLAGGGAFDLSALHGSLPPAQAFRPQQQHQAPVAGAWASDFLVQQPVGLQQGSSKMQMEGQMQREMNSASAVVSAAQQQGGQQWNPMFNSSFAQRPMQNYMSPMMMQQPQQQQRLPNQHDQIMWDREFSSQEILLAAHPMAQAQAAQETPQIHDAQEGDELARTAGLLLETVRDAQAQNPKFQKSEFLGLMRSLRDRDVVVEGNEMVQNTGQAAGWASDFQSGDVKGKGRAVDGLGAPQKTVSFEERAEMLAQAVSAKMAEDPPLSFSAMTARIIAQAQQQNPQEERMQQEEDPNDAYFRQENAEYQHYWTQANAPPQASTSQLQQNTEWDHLQADWDNFEATNTGIHPVDRYIFQQNNPYFTDKPSFTTRHHLAHSHQGRQAFLDSVLELEAVVQRNMTDASAWFDLGVKQQANEREKQALQALARAVELDPSYLPAWLALAISHTNDGNRQGTHDAIRNWVDRNERYQSAVARHRAGHPEREGMPIGERFGNLIQCLIGMARSESGSEGEVDADIQIALAVLLNTNEEYEKAQDCFRTALAVRPDDFLLYNRVGATMANSGRAEEALQYYLRALELNPVYIRARFNLGISCINLRRFDEAAHHILDALGLQESDGVTYGGNDAANHSDGVTTTALWDSLRTASMHLQRPDLAAFCDRHDLEGYRRSFQV</sequence>
<evidence type="ECO:0000256" key="3">
    <source>
        <dbReference type="ARBA" id="ARBA00005348"/>
    </source>
</evidence>
<name>A0AAD6XAZ1_9AGAR</name>
<evidence type="ECO:0000256" key="5">
    <source>
        <dbReference type="ARBA" id="ARBA00022737"/>
    </source>
</evidence>
<dbReference type="InterPro" id="IPR024111">
    <property type="entry name" value="PEX5/PEX5L"/>
</dbReference>
<keyword evidence="7" id="KW-0576">Peroxisome</keyword>
<dbReference type="PROSITE" id="PS50005">
    <property type="entry name" value="TPR"/>
    <property type="match status" value="3"/>
</dbReference>
<evidence type="ECO:0000256" key="7">
    <source>
        <dbReference type="ARBA" id="ARBA00023140"/>
    </source>
</evidence>
<reference evidence="10" key="1">
    <citation type="submission" date="2023-03" db="EMBL/GenBank/DDBJ databases">
        <title>Massive genome expansion in bonnet fungi (Mycena s.s.) driven by repeated elements and novel gene families across ecological guilds.</title>
        <authorList>
            <consortium name="Lawrence Berkeley National Laboratory"/>
            <person name="Harder C.B."/>
            <person name="Miyauchi S."/>
            <person name="Viragh M."/>
            <person name="Kuo A."/>
            <person name="Thoen E."/>
            <person name="Andreopoulos B."/>
            <person name="Lu D."/>
            <person name="Skrede I."/>
            <person name="Drula E."/>
            <person name="Henrissat B."/>
            <person name="Morin E."/>
            <person name="Kohler A."/>
            <person name="Barry K."/>
            <person name="LaButti K."/>
            <person name="Morin E."/>
            <person name="Salamov A."/>
            <person name="Lipzen A."/>
            <person name="Mereny Z."/>
            <person name="Hegedus B."/>
            <person name="Baldrian P."/>
            <person name="Stursova M."/>
            <person name="Weitz H."/>
            <person name="Taylor A."/>
            <person name="Grigoriev I.V."/>
            <person name="Nagy L.G."/>
            <person name="Martin F."/>
            <person name="Kauserud H."/>
        </authorList>
    </citation>
    <scope>NUCLEOTIDE SEQUENCE</scope>
    <source>
        <strain evidence="10">CBHHK200</strain>
    </source>
</reference>
<evidence type="ECO:0000256" key="8">
    <source>
        <dbReference type="PROSITE-ProRule" id="PRU00339"/>
    </source>
</evidence>
<dbReference type="PANTHER" id="PTHR10130:SF0">
    <property type="entry name" value="GH08708P"/>
    <property type="match status" value="1"/>
</dbReference>
<evidence type="ECO:0000256" key="4">
    <source>
        <dbReference type="ARBA" id="ARBA00022490"/>
    </source>
</evidence>